<dbReference type="AlphaFoldDB" id="A0A4Q9LX20"/>
<keyword evidence="2" id="KW-1185">Reference proteome</keyword>
<reference evidence="1 2" key="1">
    <citation type="submission" date="2017-12" db="EMBL/GenBank/DDBJ databases">
        <authorList>
            <person name="Pombert J.-F."/>
            <person name="Haag K.L."/>
            <person name="Ebert D."/>
        </authorList>
    </citation>
    <scope>NUCLEOTIDE SEQUENCE [LARGE SCALE GENOMIC DNA]</scope>
    <source>
        <strain evidence="1">IL-G-3</strain>
    </source>
</reference>
<sequence length="59" mass="7042">MYLVAYSQLIVYNETVETTYFDRKREFRASLSFIQAAERDQEQISSLKQAIDQEDFVKQ</sequence>
<dbReference type="Proteomes" id="UP000292282">
    <property type="component" value="Unassembled WGS sequence"/>
</dbReference>
<dbReference type="VEuPathDB" id="MicrosporidiaDB:CWI38_0472p0020"/>
<proteinExistence type="predicted"/>
<protein>
    <submittedName>
        <fullName evidence="1">Uncharacterized protein</fullName>
    </submittedName>
</protein>
<gene>
    <name evidence="1" type="ORF">CWI38_0472p0020</name>
</gene>
<organism evidence="1 2">
    <name type="scientific">Hamiltosporidium tvaerminnensis</name>
    <dbReference type="NCBI Taxonomy" id="1176355"/>
    <lineage>
        <taxon>Eukaryota</taxon>
        <taxon>Fungi</taxon>
        <taxon>Fungi incertae sedis</taxon>
        <taxon>Microsporidia</taxon>
        <taxon>Dubosqiidae</taxon>
        <taxon>Hamiltosporidium</taxon>
    </lineage>
</organism>
<dbReference type="EMBL" id="PITK01000472">
    <property type="protein sequence ID" value="TBU13308.1"/>
    <property type="molecule type" value="Genomic_DNA"/>
</dbReference>
<evidence type="ECO:0000313" key="1">
    <source>
        <dbReference type="EMBL" id="TBU13308.1"/>
    </source>
</evidence>
<name>A0A4Q9LX20_9MICR</name>
<evidence type="ECO:0000313" key="2">
    <source>
        <dbReference type="Proteomes" id="UP000292282"/>
    </source>
</evidence>
<comment type="caution">
    <text evidence="1">The sequence shown here is derived from an EMBL/GenBank/DDBJ whole genome shotgun (WGS) entry which is preliminary data.</text>
</comment>
<accession>A0A4Q9LX20</accession>